<dbReference type="CDD" id="cd00009">
    <property type="entry name" value="AAA"/>
    <property type="match status" value="1"/>
</dbReference>
<dbReference type="InterPro" id="IPR045085">
    <property type="entry name" value="HLD_clamp_pol_III_gamma_tau"/>
</dbReference>
<keyword evidence="4 11" id="KW-0235">DNA replication</keyword>
<keyword evidence="5" id="KW-0479">Metal-binding</keyword>
<feature type="region of interest" description="Disordered" evidence="12">
    <location>
        <begin position="1"/>
        <end position="23"/>
    </location>
</feature>
<evidence type="ECO:0000256" key="9">
    <source>
        <dbReference type="ARBA" id="ARBA00022932"/>
    </source>
</evidence>
<dbReference type="Pfam" id="PF12362">
    <property type="entry name" value="DUF3646"/>
    <property type="match status" value="1"/>
</dbReference>
<keyword evidence="2 11" id="KW-0808">Transferase</keyword>
<dbReference type="PANTHER" id="PTHR11669:SF0">
    <property type="entry name" value="PROTEIN STICHEL-LIKE 2"/>
    <property type="match status" value="1"/>
</dbReference>
<evidence type="ECO:0000256" key="12">
    <source>
        <dbReference type="SAM" id="MobiDB-lite"/>
    </source>
</evidence>
<comment type="caution">
    <text evidence="14">The sequence shown here is derived from an EMBL/GenBank/DDBJ whole genome shotgun (WGS) entry which is preliminary data.</text>
</comment>
<evidence type="ECO:0000256" key="5">
    <source>
        <dbReference type="ARBA" id="ARBA00022723"/>
    </source>
</evidence>
<dbReference type="NCBIfam" id="NF006585">
    <property type="entry name" value="PRK09111.1"/>
    <property type="match status" value="1"/>
</dbReference>
<evidence type="ECO:0000256" key="1">
    <source>
        <dbReference type="ARBA" id="ARBA00006360"/>
    </source>
</evidence>
<dbReference type="SMART" id="SM00382">
    <property type="entry name" value="AAA"/>
    <property type="match status" value="1"/>
</dbReference>
<dbReference type="EC" id="2.7.7.7" evidence="11"/>
<keyword evidence="8 11" id="KW-0067">ATP-binding</keyword>
<feature type="region of interest" description="Disordered" evidence="12">
    <location>
        <begin position="407"/>
        <end position="455"/>
    </location>
</feature>
<evidence type="ECO:0000259" key="13">
    <source>
        <dbReference type="SMART" id="SM00382"/>
    </source>
</evidence>
<dbReference type="CDD" id="cd18137">
    <property type="entry name" value="HLD_clamp_pol_III_gamma_tau"/>
    <property type="match status" value="1"/>
</dbReference>
<dbReference type="EMBL" id="JAUSVU010000017">
    <property type="protein sequence ID" value="MDQ0535320.1"/>
    <property type="molecule type" value="Genomic_DNA"/>
</dbReference>
<keyword evidence="7" id="KW-0862">Zinc</keyword>
<dbReference type="Proteomes" id="UP001244552">
    <property type="component" value="Unassembled WGS sequence"/>
</dbReference>
<dbReference type="SUPFAM" id="SSF48019">
    <property type="entry name" value="post-AAA+ oligomerization domain-like"/>
    <property type="match status" value="1"/>
</dbReference>
<dbReference type="InterPro" id="IPR008921">
    <property type="entry name" value="DNA_pol3_clamp-load_cplx_C"/>
</dbReference>
<dbReference type="Gene3D" id="1.10.8.60">
    <property type="match status" value="1"/>
</dbReference>
<dbReference type="NCBIfam" id="TIGR02397">
    <property type="entry name" value="dnaX_nterm"/>
    <property type="match status" value="1"/>
</dbReference>
<evidence type="ECO:0000256" key="6">
    <source>
        <dbReference type="ARBA" id="ARBA00022741"/>
    </source>
</evidence>
<dbReference type="GO" id="GO:0003887">
    <property type="term" value="F:DNA-directed DNA polymerase activity"/>
    <property type="evidence" value="ECO:0007669"/>
    <property type="project" value="UniProtKB-EC"/>
</dbReference>
<dbReference type="Pfam" id="PF12169">
    <property type="entry name" value="DNA_pol3_gamma3"/>
    <property type="match status" value="1"/>
</dbReference>
<sequence length="630" mass="66924">MTDTTADTTVDTPAVSSPAASPATGQAYRVLARKYRPKTFDELIGQDALVRTLTNAIQSGRIAQAFMLTGVRGVGKTTTARIIARALNCTGPDGTGGPTVSPCGVCDNCRAIAEDRHVDVMEMDAASHTGVDDIREIIDGVRYAAVSARYKLYIIDEVHMLSKSAFNALLKTLEEPPSHVKFVFATTEIRKVPVTVLSRCQRFDLRRVDAQVLKEHFTRVTALEGAQIEGDAASLIARAADGSVRDGLSLLDQAIALAAGTVTAQQVRDMLGLADRTRVIDLFEAAVSARPAEAMDILSDLHRVGADPVVILQDLLDLVHNLTRLKVVPATASDPSLPEAERTRGADLSGRLGMPALTRAWQLLLKGLGEVQAAPVPQQALEMVIVRLSYAADLPTPGELIRQFQAQQSAGGANGGAPVGRGPGSPSGSGGPVAVAHAATHAVARSAQPQSAPMAQAAPAAALPVPAGEELSAMPPDFRALVRLFSERREGALYGYLMETVQLVRMEPGRLELKLRPAAPPTLPAKVGQFLTEWTGQRWIVALSDGQAQPTLAEQDQAEQRRALSEAEANPVVRAVLDAFGGARIIDIRDLAEVAAAESAAVADDGETPDFMVQQQDDGVYYPLDDEGEY</sequence>
<evidence type="ECO:0000313" key="14">
    <source>
        <dbReference type="EMBL" id="MDQ0535320.1"/>
    </source>
</evidence>
<evidence type="ECO:0000256" key="7">
    <source>
        <dbReference type="ARBA" id="ARBA00022833"/>
    </source>
</evidence>
<evidence type="ECO:0000256" key="4">
    <source>
        <dbReference type="ARBA" id="ARBA00022705"/>
    </source>
</evidence>
<dbReference type="InterPro" id="IPR022754">
    <property type="entry name" value="DNA_pol_III_gamma-3"/>
</dbReference>
<keyword evidence="3 11" id="KW-0548">Nucleotidyltransferase</keyword>
<comment type="subunit">
    <text evidence="11">DNA polymerase III contains a core (composed of alpha, epsilon and theta chains) that associates with a tau subunit. This core dimerizes to form the POLIII' complex. PolIII' associates with the gamma complex (composed of gamma, delta, delta', psi and chi chains) and with the beta chain to form the complete DNA polymerase III complex.</text>
</comment>
<dbReference type="Pfam" id="PF13177">
    <property type="entry name" value="DNA_pol3_delta2"/>
    <property type="match status" value="1"/>
</dbReference>
<dbReference type="InterPro" id="IPR050238">
    <property type="entry name" value="DNA_Rep/Repair_Clamp_Loader"/>
</dbReference>
<dbReference type="InterPro" id="IPR003593">
    <property type="entry name" value="AAA+_ATPase"/>
</dbReference>
<keyword evidence="15" id="KW-1185">Reference proteome</keyword>
<evidence type="ECO:0000256" key="11">
    <source>
        <dbReference type="RuleBase" id="RU364063"/>
    </source>
</evidence>
<evidence type="ECO:0000256" key="10">
    <source>
        <dbReference type="ARBA" id="ARBA00049244"/>
    </source>
</evidence>
<dbReference type="Pfam" id="PF22608">
    <property type="entry name" value="DNAX_ATPase_lid"/>
    <property type="match status" value="1"/>
</dbReference>
<dbReference type="RefSeq" id="WP_209985738.1">
    <property type="nucleotide sequence ID" value="NZ_JAGINO010000017.1"/>
</dbReference>
<feature type="domain" description="AAA+ ATPase" evidence="13">
    <location>
        <begin position="62"/>
        <end position="209"/>
    </location>
</feature>
<organism evidence="14 15">
    <name type="scientific">Azospirillum picis</name>
    <dbReference type="NCBI Taxonomy" id="488438"/>
    <lineage>
        <taxon>Bacteria</taxon>
        <taxon>Pseudomonadati</taxon>
        <taxon>Pseudomonadota</taxon>
        <taxon>Alphaproteobacteria</taxon>
        <taxon>Rhodospirillales</taxon>
        <taxon>Azospirillaceae</taxon>
        <taxon>Azospirillum</taxon>
    </lineage>
</organism>
<dbReference type="SUPFAM" id="SSF52540">
    <property type="entry name" value="P-loop containing nucleoside triphosphate hydrolases"/>
    <property type="match status" value="1"/>
</dbReference>
<feature type="region of interest" description="Disordered" evidence="12">
    <location>
        <begin position="606"/>
        <end position="630"/>
    </location>
</feature>
<keyword evidence="9 11" id="KW-0239">DNA-directed DNA polymerase</keyword>
<comment type="catalytic activity">
    <reaction evidence="10 11">
        <text>DNA(n) + a 2'-deoxyribonucleoside 5'-triphosphate = DNA(n+1) + diphosphate</text>
        <dbReference type="Rhea" id="RHEA:22508"/>
        <dbReference type="Rhea" id="RHEA-COMP:17339"/>
        <dbReference type="Rhea" id="RHEA-COMP:17340"/>
        <dbReference type="ChEBI" id="CHEBI:33019"/>
        <dbReference type="ChEBI" id="CHEBI:61560"/>
        <dbReference type="ChEBI" id="CHEBI:173112"/>
        <dbReference type="EC" id="2.7.7.7"/>
    </reaction>
</comment>
<dbReference type="Gene3D" id="1.20.272.10">
    <property type="match status" value="1"/>
</dbReference>
<evidence type="ECO:0000256" key="2">
    <source>
        <dbReference type="ARBA" id="ARBA00022679"/>
    </source>
</evidence>
<keyword evidence="6 11" id="KW-0547">Nucleotide-binding</keyword>
<dbReference type="InterPro" id="IPR012763">
    <property type="entry name" value="DNA_pol_III_sug/sutau_N"/>
</dbReference>
<dbReference type="InterPro" id="IPR027417">
    <property type="entry name" value="P-loop_NTPase"/>
</dbReference>
<name>A0ABU0MPC5_9PROT</name>
<proteinExistence type="inferred from homology"/>
<dbReference type="Gene3D" id="3.40.50.300">
    <property type="entry name" value="P-loop containing nucleotide triphosphate hydrolases"/>
    <property type="match status" value="1"/>
</dbReference>
<feature type="compositionally biased region" description="Low complexity" evidence="12">
    <location>
        <begin position="432"/>
        <end position="455"/>
    </location>
</feature>
<evidence type="ECO:0000313" key="15">
    <source>
        <dbReference type="Proteomes" id="UP001244552"/>
    </source>
</evidence>
<feature type="compositionally biased region" description="Gly residues" evidence="12">
    <location>
        <begin position="412"/>
        <end position="431"/>
    </location>
</feature>
<evidence type="ECO:0000256" key="3">
    <source>
        <dbReference type="ARBA" id="ARBA00022695"/>
    </source>
</evidence>
<accession>A0ABU0MPC5</accession>
<dbReference type="InterPro" id="IPR022107">
    <property type="entry name" value="DNA_pol_III_gamma/tau_C"/>
</dbReference>
<dbReference type="PANTHER" id="PTHR11669">
    <property type="entry name" value="REPLICATION FACTOR C / DNA POLYMERASE III GAMMA-TAU SUBUNIT"/>
    <property type="match status" value="1"/>
</dbReference>
<evidence type="ECO:0000256" key="8">
    <source>
        <dbReference type="ARBA" id="ARBA00022840"/>
    </source>
</evidence>
<comment type="similarity">
    <text evidence="1 11">Belongs to the DnaX/STICHEL family.</text>
</comment>
<comment type="function">
    <text evidence="11">DNA polymerase III is a complex, multichain enzyme responsible for most of the replicative synthesis in bacteria. This DNA polymerase also exhibits 3' to 5' exonuclease activity.</text>
</comment>
<gene>
    <name evidence="11" type="primary">dnaX</name>
    <name evidence="14" type="ORF">QO018_004198</name>
</gene>
<protein>
    <recommendedName>
        <fullName evidence="11">DNA polymerase III subunit gamma/tau</fullName>
        <ecNumber evidence="11">2.7.7.7</ecNumber>
    </recommendedName>
</protein>
<reference evidence="14 15" key="1">
    <citation type="submission" date="2023-07" db="EMBL/GenBank/DDBJ databases">
        <title>Genomic Encyclopedia of Type Strains, Phase IV (KMG-IV): sequencing the most valuable type-strain genomes for metagenomic binning, comparative biology and taxonomic classification.</title>
        <authorList>
            <person name="Goeker M."/>
        </authorList>
    </citation>
    <scope>NUCLEOTIDE SEQUENCE [LARGE SCALE GENOMIC DNA]</scope>
    <source>
        <strain evidence="14 15">DSM 19922</strain>
    </source>
</reference>